<protein>
    <submittedName>
        <fullName evidence="2">Uncharacterized protein</fullName>
    </submittedName>
</protein>
<dbReference type="AlphaFoldDB" id="A0A422P7U9"/>
<dbReference type="GeneID" id="40319666"/>
<accession>A0A422P7U9</accession>
<proteinExistence type="predicted"/>
<reference evidence="2 3" key="1">
    <citation type="journal article" date="2018" name="BMC Genomics">
        <title>Genomic comparison of Trypanosoma conorhini and Trypanosoma rangeli to Trypanosoma cruzi strains of high and low virulence.</title>
        <authorList>
            <person name="Bradwell K.R."/>
            <person name="Koparde V.N."/>
            <person name="Matveyev A.V."/>
            <person name="Serrano M.G."/>
            <person name="Alves J.M."/>
            <person name="Parikh H."/>
            <person name="Huang B."/>
            <person name="Lee V."/>
            <person name="Espinosa-Alvarez O."/>
            <person name="Ortiz P.A."/>
            <person name="Costa-Martins A.G."/>
            <person name="Teixeira M.M."/>
            <person name="Buck G.A."/>
        </authorList>
    </citation>
    <scope>NUCLEOTIDE SEQUENCE [LARGE SCALE GENOMIC DNA]</scope>
    <source>
        <strain evidence="2 3">025E</strain>
    </source>
</reference>
<dbReference type="OrthoDB" id="6105938at2759"/>
<name>A0A422P7U9_9TRYP</name>
<feature type="region of interest" description="Disordered" evidence="1">
    <location>
        <begin position="134"/>
        <end position="169"/>
    </location>
</feature>
<dbReference type="RefSeq" id="XP_029226937.1">
    <property type="nucleotide sequence ID" value="XM_029372944.1"/>
</dbReference>
<dbReference type="Proteomes" id="UP000284403">
    <property type="component" value="Unassembled WGS sequence"/>
</dbReference>
<dbReference type="EMBL" id="MKKU01000390">
    <property type="protein sequence ID" value="RNF13802.1"/>
    <property type="molecule type" value="Genomic_DNA"/>
</dbReference>
<evidence type="ECO:0000313" key="3">
    <source>
        <dbReference type="Proteomes" id="UP000284403"/>
    </source>
</evidence>
<keyword evidence="3" id="KW-1185">Reference proteome</keyword>
<feature type="region of interest" description="Disordered" evidence="1">
    <location>
        <begin position="46"/>
        <end position="75"/>
    </location>
</feature>
<dbReference type="SUPFAM" id="SSF57845">
    <property type="entry name" value="B-box zinc-binding domain"/>
    <property type="match status" value="1"/>
</dbReference>
<comment type="caution">
    <text evidence="2">The sequence shown here is derived from an EMBL/GenBank/DDBJ whole genome shotgun (WGS) entry which is preliminary data.</text>
</comment>
<feature type="compositionally biased region" description="Low complexity" evidence="1">
    <location>
        <begin position="731"/>
        <end position="743"/>
    </location>
</feature>
<organism evidence="2 3">
    <name type="scientific">Trypanosoma conorhini</name>
    <dbReference type="NCBI Taxonomy" id="83891"/>
    <lineage>
        <taxon>Eukaryota</taxon>
        <taxon>Discoba</taxon>
        <taxon>Euglenozoa</taxon>
        <taxon>Kinetoplastea</taxon>
        <taxon>Metakinetoplastina</taxon>
        <taxon>Trypanosomatida</taxon>
        <taxon>Trypanosomatidae</taxon>
        <taxon>Trypanosoma</taxon>
    </lineage>
</organism>
<gene>
    <name evidence="2" type="ORF">Tco025E_06055</name>
</gene>
<sequence>MGEALLTCTVCGASNVFPGANVPQKATMTTFCKKCGGVTLQRVVGSNGQGGRPSDAEDAAVTPEHGGGATYHQVSGPDTGGLLWRRLQDALANNGVTMAEFFRCGTSTQTRLMSAVGFSDAEVSRLLELADVHAPSKAPAKSVDPAQKPIGTTRATAATEETPKTETVAGEQLNKPDAIAEVMHRTSAETPESFAQGEGAFVQTPHHSPQTEPSMLGLKVHDDGTLTARCSVYPHLAAEFWCSICGVLVSSRCHVSGIHKDHPFITLRQAAEAHVRDLGTWSERCRSQLNVANTIVANLRHGKELLNDAAKREEAALDMYFEDIVRGLTQWCQGLKTSIQMQVDAQIKNIDLTVQRTSALVEFYTERLSICDPLLQSIPLTQQVDKKSEEWSLRVMDLVSRLKMSSHEPIPMPRLTIPEVKSFATVATYMELLKAVSVPTGIRVPDVLDTGYLNFPNPSDLRREAFMLQVPKDAKARGLLIYSGRTLTRSQNITPTHSLVCASRIFYTGITAWEVHVDRIGAGPGRILAGVLMAGTDGEGVVWDGQRIVGPNEGECRALPEQYRLKTGTTLRFVLELEAPSYFLICYYEDQVVARVPLPPALNGWIPAFSVFGPQDQVTVVPTSSSMAEQLVADANPEENQSRETEMQARLSEQEHKINALHQQLLAVNSRIDQDQYENLFHASKPLQERQRGALSGDGDAEPSLQLSPPFRRMSPQSPGNGYPPANRKPTAATVHGGANAAAPTAEVASPSPLLASAVTSGQHDQQNARTASYSPELRNLLNFVESIK</sequence>
<evidence type="ECO:0000256" key="1">
    <source>
        <dbReference type="SAM" id="MobiDB-lite"/>
    </source>
</evidence>
<dbReference type="Gene3D" id="3.30.160.60">
    <property type="entry name" value="Classic Zinc Finger"/>
    <property type="match status" value="1"/>
</dbReference>
<evidence type="ECO:0000313" key="2">
    <source>
        <dbReference type="EMBL" id="RNF13802.1"/>
    </source>
</evidence>
<feature type="region of interest" description="Disordered" evidence="1">
    <location>
        <begin position="690"/>
        <end position="750"/>
    </location>
</feature>